<dbReference type="EMBL" id="CAJQZP010001468">
    <property type="protein sequence ID" value="CAG5049459.1"/>
    <property type="molecule type" value="Genomic_DNA"/>
</dbReference>
<proteinExistence type="predicted"/>
<comment type="caution">
    <text evidence="1">The sequence shown here is derived from an EMBL/GenBank/DDBJ whole genome shotgun (WGS) entry which is preliminary data.</text>
</comment>
<dbReference type="Proteomes" id="UP000691718">
    <property type="component" value="Unassembled WGS sequence"/>
</dbReference>
<evidence type="ECO:0000313" key="1">
    <source>
        <dbReference type="EMBL" id="CAG5049459.1"/>
    </source>
</evidence>
<evidence type="ECO:0000313" key="2">
    <source>
        <dbReference type="Proteomes" id="UP000691718"/>
    </source>
</evidence>
<dbReference type="AlphaFoldDB" id="A0A8S3Y2U7"/>
<reference evidence="1" key="1">
    <citation type="submission" date="2021-04" db="EMBL/GenBank/DDBJ databases">
        <authorList>
            <person name="Tunstrom K."/>
        </authorList>
    </citation>
    <scope>NUCLEOTIDE SEQUENCE</scope>
</reference>
<sequence length="88" mass="10338">MAQEVEHRTLRQILFWKISELMGRPGITDVWDLDTDQSTEASSLPIFGDETIEILIIQNENTKEILPFLPVVEWRARQRLRGDKDKMK</sequence>
<name>A0A8S3Y2U7_PARAO</name>
<organism evidence="1 2">
    <name type="scientific">Parnassius apollo</name>
    <name type="common">Apollo butterfly</name>
    <name type="synonym">Papilio apollo</name>
    <dbReference type="NCBI Taxonomy" id="110799"/>
    <lineage>
        <taxon>Eukaryota</taxon>
        <taxon>Metazoa</taxon>
        <taxon>Ecdysozoa</taxon>
        <taxon>Arthropoda</taxon>
        <taxon>Hexapoda</taxon>
        <taxon>Insecta</taxon>
        <taxon>Pterygota</taxon>
        <taxon>Neoptera</taxon>
        <taxon>Endopterygota</taxon>
        <taxon>Lepidoptera</taxon>
        <taxon>Glossata</taxon>
        <taxon>Ditrysia</taxon>
        <taxon>Papilionoidea</taxon>
        <taxon>Papilionidae</taxon>
        <taxon>Parnassiinae</taxon>
        <taxon>Parnassini</taxon>
        <taxon>Parnassius</taxon>
        <taxon>Parnassius</taxon>
    </lineage>
</organism>
<gene>
    <name evidence="1" type="ORF">PAPOLLO_LOCUS24513</name>
</gene>
<dbReference type="OrthoDB" id="6925523at2759"/>
<accession>A0A8S3Y2U7</accession>
<protein>
    <submittedName>
        <fullName evidence="1">(apollo) hypothetical protein</fullName>
    </submittedName>
</protein>
<keyword evidence="2" id="KW-1185">Reference proteome</keyword>